<keyword evidence="2" id="KW-0812">Transmembrane</keyword>
<sequence length="301" mass="33800">MSKYNKKKLWKNGGRKSHETEANDEKSINQNKTEEPGTLEDSSIPELTMNTGDESESGKQPNFKRKSRFKAFKPFLVATLSAVVIGSVLGFFMLNMFVDINENISTQGNASSLAAAEEEEVSGEANSSLATIASNNAFVLQAGKFSEKENAEQMQKAFAQQSFPSMIWEKGNYFYVLAGIAGSAEKGNQLSKGFTEQGLEVYVTEWETASQEIELTETEKDWLQSYEEQWGISMASINDNNTISQEEWTDIVENMPEESEQLSGFTNFLTDQYQQMKEAGEWESQIVLLKLWERTSELGVQ</sequence>
<dbReference type="OrthoDB" id="2969309at2"/>
<evidence type="ECO:0000259" key="3">
    <source>
        <dbReference type="PROSITE" id="PS51724"/>
    </source>
</evidence>
<dbReference type="InterPro" id="IPR007730">
    <property type="entry name" value="SPOR-like_dom"/>
</dbReference>
<dbReference type="Gene3D" id="3.30.70.1070">
    <property type="entry name" value="Sporulation related repeat"/>
    <property type="match status" value="1"/>
</dbReference>
<feature type="compositionally biased region" description="Basic and acidic residues" evidence="1">
    <location>
        <begin position="16"/>
        <end position="35"/>
    </location>
</feature>
<dbReference type="SUPFAM" id="SSF110997">
    <property type="entry name" value="Sporulation related repeat"/>
    <property type="match status" value="1"/>
</dbReference>
<dbReference type="PROSITE" id="PS51724">
    <property type="entry name" value="SPOR"/>
    <property type="match status" value="1"/>
</dbReference>
<feature type="region of interest" description="Disordered" evidence="1">
    <location>
        <begin position="1"/>
        <end position="62"/>
    </location>
</feature>
<dbReference type="Proteomes" id="UP000199474">
    <property type="component" value="Unassembled WGS sequence"/>
</dbReference>
<evidence type="ECO:0000256" key="2">
    <source>
        <dbReference type="SAM" id="Phobius"/>
    </source>
</evidence>
<name>A0A1I1THZ6_9BACI</name>
<accession>A0A1I1THZ6</accession>
<evidence type="ECO:0000313" key="4">
    <source>
        <dbReference type="EMBL" id="SFD58226.1"/>
    </source>
</evidence>
<dbReference type="EMBL" id="FOMR01000002">
    <property type="protein sequence ID" value="SFD58226.1"/>
    <property type="molecule type" value="Genomic_DNA"/>
</dbReference>
<organism evidence="4 5">
    <name type="scientific">Lentibacillus persicus</name>
    <dbReference type="NCBI Taxonomy" id="640948"/>
    <lineage>
        <taxon>Bacteria</taxon>
        <taxon>Bacillati</taxon>
        <taxon>Bacillota</taxon>
        <taxon>Bacilli</taxon>
        <taxon>Bacillales</taxon>
        <taxon>Bacillaceae</taxon>
        <taxon>Lentibacillus</taxon>
    </lineage>
</organism>
<dbReference type="STRING" id="640948.SAMN05216238_102284"/>
<gene>
    <name evidence="4" type="ORF">SAMN05216238_102284</name>
</gene>
<keyword evidence="2" id="KW-0472">Membrane</keyword>
<evidence type="ECO:0000313" key="5">
    <source>
        <dbReference type="Proteomes" id="UP000199474"/>
    </source>
</evidence>
<keyword evidence="5" id="KW-1185">Reference proteome</keyword>
<dbReference type="GO" id="GO:0042834">
    <property type="term" value="F:peptidoglycan binding"/>
    <property type="evidence" value="ECO:0007669"/>
    <property type="project" value="InterPro"/>
</dbReference>
<keyword evidence="2" id="KW-1133">Transmembrane helix</keyword>
<dbReference type="AlphaFoldDB" id="A0A1I1THZ6"/>
<dbReference type="RefSeq" id="WP_090081520.1">
    <property type="nucleotide sequence ID" value="NZ_FOMR01000002.1"/>
</dbReference>
<feature type="compositionally biased region" description="Basic residues" evidence="1">
    <location>
        <begin position="1"/>
        <end position="15"/>
    </location>
</feature>
<proteinExistence type="predicted"/>
<reference evidence="5" key="1">
    <citation type="submission" date="2016-10" db="EMBL/GenBank/DDBJ databases">
        <authorList>
            <person name="Varghese N."/>
            <person name="Submissions S."/>
        </authorList>
    </citation>
    <scope>NUCLEOTIDE SEQUENCE [LARGE SCALE GENOMIC DNA]</scope>
    <source>
        <strain evidence="5">DSM 22530</strain>
    </source>
</reference>
<feature type="domain" description="SPOR" evidence="3">
    <location>
        <begin position="132"/>
        <end position="209"/>
    </location>
</feature>
<evidence type="ECO:0000256" key="1">
    <source>
        <dbReference type="SAM" id="MobiDB-lite"/>
    </source>
</evidence>
<dbReference type="InterPro" id="IPR036680">
    <property type="entry name" value="SPOR-like_sf"/>
</dbReference>
<protein>
    <recommendedName>
        <fullName evidence="3">SPOR domain-containing protein</fullName>
    </recommendedName>
</protein>
<feature type="transmembrane region" description="Helical" evidence="2">
    <location>
        <begin position="75"/>
        <end position="98"/>
    </location>
</feature>